<proteinExistence type="predicted"/>
<evidence type="ECO:0000313" key="1">
    <source>
        <dbReference type="EMBL" id="EEV16709.1"/>
    </source>
</evidence>
<accession>C8PKV0</accession>
<keyword evidence="2" id="KW-1185">Reference proteome</keyword>
<gene>
    <name evidence="1" type="ORF">CAMGR0001_0323</name>
</gene>
<comment type="caution">
    <text evidence="1">The sequence shown here is derived from an EMBL/GenBank/DDBJ whole genome shotgun (WGS) entry which is preliminary data.</text>
</comment>
<dbReference type="STRING" id="824.CGRAC_0036"/>
<dbReference type="Proteomes" id="UP000005709">
    <property type="component" value="Unassembled WGS sequence"/>
</dbReference>
<sequence length="159" mass="17499">MIKALRFSLIFAATLGFGADESDALFKDIRTRLGCNLAAQDCETNAGGQKALFSVARHPIEAGANELKISGISRELKNPSVKISGVSMNMGNAEFPLKRSADGYEATLDVAVCTHAVMRYKLEIYEDGEPSGLFVYFDLRKRATDRDRGEDAHSHHHEH</sequence>
<reference evidence="1 2" key="1">
    <citation type="submission" date="2009-07" db="EMBL/GenBank/DDBJ databases">
        <authorList>
            <person name="Madupu R."/>
            <person name="Sebastian Y."/>
            <person name="Durkin A.S."/>
            <person name="Torralba M."/>
            <person name="Methe B."/>
            <person name="Sutton G.G."/>
            <person name="Strausberg R.L."/>
            <person name="Nelson K.E."/>
        </authorList>
    </citation>
    <scope>NUCLEOTIDE SEQUENCE [LARGE SCALE GENOMIC DNA]</scope>
    <source>
        <strain evidence="1 2">RM3268</strain>
    </source>
</reference>
<dbReference type="OrthoDB" id="5354971at2"/>
<dbReference type="AlphaFoldDB" id="C8PKV0"/>
<evidence type="ECO:0000313" key="2">
    <source>
        <dbReference type="Proteomes" id="UP000005709"/>
    </source>
</evidence>
<dbReference type="EMBL" id="ACYG01000030">
    <property type="protein sequence ID" value="EEV16709.1"/>
    <property type="molecule type" value="Genomic_DNA"/>
</dbReference>
<organism evidence="1 2">
    <name type="scientific">Campylobacter gracilis RM3268</name>
    <dbReference type="NCBI Taxonomy" id="553220"/>
    <lineage>
        <taxon>Bacteria</taxon>
        <taxon>Pseudomonadati</taxon>
        <taxon>Campylobacterota</taxon>
        <taxon>Epsilonproteobacteria</taxon>
        <taxon>Campylobacterales</taxon>
        <taxon>Campylobacteraceae</taxon>
        <taxon>Campylobacter</taxon>
    </lineage>
</organism>
<protein>
    <submittedName>
        <fullName evidence="1">Uncharacterized protein</fullName>
    </submittedName>
</protein>
<name>C8PKV0_9BACT</name>
<dbReference type="RefSeq" id="WP_005873035.1">
    <property type="nucleotide sequence ID" value="NZ_ACYG01000030.1"/>
</dbReference>